<comment type="caution">
    <text evidence="1">The sequence shown here is derived from an EMBL/GenBank/DDBJ whole genome shotgun (WGS) entry which is preliminary data.</text>
</comment>
<accession>A0A844GZV1</accession>
<protein>
    <submittedName>
        <fullName evidence="1">Uncharacterized protein</fullName>
    </submittedName>
</protein>
<reference evidence="1 2" key="1">
    <citation type="submission" date="2019-11" db="EMBL/GenBank/DDBJ databases">
        <title>Isolation of a new High Light Tolerant Cyanobacteria.</title>
        <authorList>
            <person name="Dobson Z."/>
            <person name="Vaughn N."/>
            <person name="Vaughn M."/>
            <person name="Fromme P."/>
            <person name="Mazor Y."/>
        </authorList>
    </citation>
    <scope>NUCLEOTIDE SEQUENCE [LARGE SCALE GENOMIC DNA]</scope>
    <source>
        <strain evidence="1 2">0216</strain>
    </source>
</reference>
<organism evidence="1 2">
    <name type="scientific">Cyanobacterium aponinum 0216</name>
    <dbReference type="NCBI Taxonomy" id="2676140"/>
    <lineage>
        <taxon>Bacteria</taxon>
        <taxon>Bacillati</taxon>
        <taxon>Cyanobacteriota</taxon>
        <taxon>Cyanophyceae</taxon>
        <taxon>Oscillatoriophycideae</taxon>
        <taxon>Chroococcales</taxon>
        <taxon>Geminocystaceae</taxon>
        <taxon>Cyanobacterium</taxon>
    </lineage>
</organism>
<name>A0A844GZV1_9CHRO</name>
<sequence>MNIHNYLSWNESLISYFLTGIPQGSKIYLTIDEDLIDFIGKNFLHLDHDINTLDHFRCSVIDTIIEDEKVNLKNIQGLNPQGKPKCLAFLSLSVLAAFQMSEDDQEEISEKDYFTRLKSLLGLSGEGRPNGMRFGSQSEEILWLEWNRWLLKQGFQPTAYKGTGPQKFIKYPISQTLLRQVDKHKLQDLFIKKGWKTSLDAETLYTKVYQEIFTLSKHLQQLLKDRKRTELLAEAIYDVHQQWLAEGCPSTTIKRIINRNWCKNLFAGIYRTEDLFLGEVKYYLYPKQQRGRELDFLQINYQNNKQELRKDRQGWFLPIGNPINNEHLDNGLRLTITSEYELEKLIFPARDFWILVPDPDEPESGIYASWGTPELGQQFIIVCKKDLLSDLELLQNEQLLKWEDDGLFYPFGEDYNWIEIFGCQILSQAWEAIFPQNLELKNALQPRTKLSISLQNGLCIRHQKCWLNGYEPNVIVYGFYPKVNVEVFDLQEGKAIKQIESQSTNETFSLNLNKSGNYLIKASSHEEFAETFLSLKDWDELEVSTINNTQIEQVGNNYSLDKFITYY</sequence>
<dbReference type="EMBL" id="WMIA01000035">
    <property type="protein sequence ID" value="MTF40592.1"/>
    <property type="molecule type" value="Genomic_DNA"/>
</dbReference>
<proteinExistence type="predicted"/>
<dbReference type="RefSeq" id="WP_155084693.1">
    <property type="nucleotide sequence ID" value="NZ_WMIA01000035.1"/>
</dbReference>
<evidence type="ECO:0000313" key="2">
    <source>
        <dbReference type="Proteomes" id="UP000437131"/>
    </source>
</evidence>
<gene>
    <name evidence="1" type="ORF">GGC33_16915</name>
</gene>
<dbReference type="AlphaFoldDB" id="A0A844GZV1"/>
<evidence type="ECO:0000313" key="1">
    <source>
        <dbReference type="EMBL" id="MTF40592.1"/>
    </source>
</evidence>
<dbReference type="Proteomes" id="UP000437131">
    <property type="component" value="Unassembled WGS sequence"/>
</dbReference>